<evidence type="ECO:0000313" key="5">
    <source>
        <dbReference type="Proteomes" id="UP000663877"/>
    </source>
</evidence>
<reference evidence="2" key="1">
    <citation type="submission" date="2021-02" db="EMBL/GenBank/DDBJ databases">
        <authorList>
            <person name="Nowell W R."/>
        </authorList>
    </citation>
    <scope>NUCLEOTIDE SEQUENCE</scope>
</reference>
<dbReference type="EMBL" id="CAJNOM010000600">
    <property type="protein sequence ID" value="CAF1517230.1"/>
    <property type="molecule type" value="Genomic_DNA"/>
</dbReference>
<protein>
    <submittedName>
        <fullName evidence="2">Uncharacterized protein</fullName>
    </submittedName>
</protein>
<feature type="coiled-coil region" evidence="1">
    <location>
        <begin position="106"/>
        <end position="140"/>
    </location>
</feature>
<evidence type="ECO:0000313" key="4">
    <source>
        <dbReference type="Proteomes" id="UP000663832"/>
    </source>
</evidence>
<comment type="caution">
    <text evidence="2">The sequence shown here is derived from an EMBL/GenBank/DDBJ whole genome shotgun (WGS) entry which is preliminary data.</text>
</comment>
<organism evidence="2 5">
    <name type="scientific">Adineta steineri</name>
    <dbReference type="NCBI Taxonomy" id="433720"/>
    <lineage>
        <taxon>Eukaryota</taxon>
        <taxon>Metazoa</taxon>
        <taxon>Spiralia</taxon>
        <taxon>Gnathifera</taxon>
        <taxon>Rotifera</taxon>
        <taxon>Eurotatoria</taxon>
        <taxon>Bdelloidea</taxon>
        <taxon>Adinetida</taxon>
        <taxon>Adinetidae</taxon>
        <taxon>Adineta</taxon>
    </lineage>
</organism>
<dbReference type="Proteomes" id="UP000663877">
    <property type="component" value="Unassembled WGS sequence"/>
</dbReference>
<dbReference type="OrthoDB" id="9974077at2759"/>
<evidence type="ECO:0000256" key="1">
    <source>
        <dbReference type="SAM" id="Coils"/>
    </source>
</evidence>
<dbReference type="AlphaFoldDB" id="A0A813Z9R8"/>
<gene>
    <name evidence="2" type="ORF">BJG266_LOCUS10155</name>
    <name evidence="3" type="ORF">QVE165_LOCUS44530</name>
</gene>
<keyword evidence="1" id="KW-0175">Coiled coil</keyword>
<keyword evidence="4" id="KW-1185">Reference proteome</keyword>
<name>A0A813Z9R8_9BILA</name>
<accession>A0A813Z9R8</accession>
<dbReference type="EMBL" id="CAJNOI010000035">
    <property type="protein sequence ID" value="CAF0894914.1"/>
    <property type="molecule type" value="Genomic_DNA"/>
</dbReference>
<evidence type="ECO:0000313" key="3">
    <source>
        <dbReference type="EMBL" id="CAF1517230.1"/>
    </source>
</evidence>
<dbReference type="Proteomes" id="UP000663832">
    <property type="component" value="Unassembled WGS sequence"/>
</dbReference>
<proteinExistence type="predicted"/>
<sequence>MSQPCAIQACKRVSRTLCYGCNQNFCREHMREHDLTLNSQLNPLSDEINALGDRLKSINLENAIGDSRQKLDKWRIDCHKTIDYYFDEKCQISRMRTKLSELIQEQEATHRDIDSLTSTVKDLEREMSKIEQTSFQIEIKSLVLDDSLIQIEDLDVNRFDLSSLSSIYKTINYPRENWAPLTCNNRYLLIHQEPNLCLVDRDLTIIKQNSWIYGTIYDMCWSSALNRFIVINGSDVFLVDEDNMSIENIQTLQKLWGSSIMEFSLLPTIELVKQWQSPDTCTRDEVINGIVYNNGTICMMIRNPSEKTIHIEMRSSATLDRLWSVRLNIAYSQNIRTRCCLVTHNEWLVVDRNTSRIFHISKDGKVKSSNAYNPPPFCATIYDQDMLAVSTARGVNLHKL</sequence>
<evidence type="ECO:0000313" key="2">
    <source>
        <dbReference type="EMBL" id="CAF0894914.1"/>
    </source>
</evidence>